<keyword evidence="1" id="KW-0812">Transmembrane</keyword>
<proteinExistence type="predicted"/>
<evidence type="ECO:0008006" key="4">
    <source>
        <dbReference type="Google" id="ProtNLM"/>
    </source>
</evidence>
<keyword evidence="3" id="KW-1185">Reference proteome</keyword>
<keyword evidence="1" id="KW-1133">Transmembrane helix</keyword>
<evidence type="ECO:0000313" key="2">
    <source>
        <dbReference type="EMBL" id="MEV4292742.1"/>
    </source>
</evidence>
<dbReference type="Proteomes" id="UP001552427">
    <property type="component" value="Unassembled WGS sequence"/>
</dbReference>
<sequence>MNRKTSRGNRWALALIGSVLLVLGGLAAGRGLGGLGSADTPIVDGGVRGFFAGNSPAIWWAVAVVSIVVALLALRWLLVQGRREVTHRPIRLEGSPAGFSEVSADGVSQAVAADVASSPAVVSADARVADSRYPPEVRLRVVADERAPIGELRWHLSAVALQHLRDALRTDHVHTVARVSLEPPPAPHRMVH</sequence>
<evidence type="ECO:0000313" key="3">
    <source>
        <dbReference type="Proteomes" id="UP001552427"/>
    </source>
</evidence>
<protein>
    <recommendedName>
        <fullName evidence="4">Alkaline shock response membrane anchor protein AmaP</fullName>
    </recommendedName>
</protein>
<feature type="transmembrane region" description="Helical" evidence="1">
    <location>
        <begin position="57"/>
        <end position="78"/>
    </location>
</feature>
<comment type="caution">
    <text evidence="2">The sequence shown here is derived from an EMBL/GenBank/DDBJ whole genome shotgun (WGS) entry which is preliminary data.</text>
</comment>
<gene>
    <name evidence="2" type="ORF">AB0K40_45160</name>
</gene>
<keyword evidence="1" id="KW-0472">Membrane</keyword>
<evidence type="ECO:0000256" key="1">
    <source>
        <dbReference type="SAM" id="Phobius"/>
    </source>
</evidence>
<name>A0ABV3HJM2_9ACTN</name>
<organism evidence="2 3">
    <name type="scientific">Nonomuraea bangladeshensis</name>
    <dbReference type="NCBI Taxonomy" id="404385"/>
    <lineage>
        <taxon>Bacteria</taxon>
        <taxon>Bacillati</taxon>
        <taxon>Actinomycetota</taxon>
        <taxon>Actinomycetes</taxon>
        <taxon>Streptosporangiales</taxon>
        <taxon>Streptosporangiaceae</taxon>
        <taxon>Nonomuraea</taxon>
    </lineage>
</organism>
<accession>A0ABV3HJM2</accession>
<reference evidence="2 3" key="1">
    <citation type="submission" date="2024-06" db="EMBL/GenBank/DDBJ databases">
        <title>The Natural Products Discovery Center: Release of the First 8490 Sequenced Strains for Exploring Actinobacteria Biosynthetic Diversity.</title>
        <authorList>
            <person name="Kalkreuter E."/>
            <person name="Kautsar S.A."/>
            <person name="Yang D."/>
            <person name="Bader C.D."/>
            <person name="Teijaro C.N."/>
            <person name="Fluegel L."/>
            <person name="Davis C.M."/>
            <person name="Simpson J.R."/>
            <person name="Lauterbach L."/>
            <person name="Steele A.D."/>
            <person name="Gui C."/>
            <person name="Meng S."/>
            <person name="Li G."/>
            <person name="Viehrig K."/>
            <person name="Ye F."/>
            <person name="Su P."/>
            <person name="Kiefer A.F."/>
            <person name="Nichols A."/>
            <person name="Cepeda A.J."/>
            <person name="Yan W."/>
            <person name="Fan B."/>
            <person name="Jiang Y."/>
            <person name="Adhikari A."/>
            <person name="Zheng C.-J."/>
            <person name="Schuster L."/>
            <person name="Cowan T.M."/>
            <person name="Smanski M.J."/>
            <person name="Chevrette M.G."/>
            <person name="De Carvalho L.P.S."/>
            <person name="Shen B."/>
        </authorList>
    </citation>
    <scope>NUCLEOTIDE SEQUENCE [LARGE SCALE GENOMIC DNA]</scope>
    <source>
        <strain evidence="2 3">NPDC049574</strain>
    </source>
</reference>
<dbReference type="EMBL" id="JBFARM010000020">
    <property type="protein sequence ID" value="MEV4292742.1"/>
    <property type="molecule type" value="Genomic_DNA"/>
</dbReference>
<dbReference type="RefSeq" id="WP_364463303.1">
    <property type="nucleotide sequence ID" value="NZ_JBFARM010000020.1"/>
</dbReference>